<reference evidence="18" key="1">
    <citation type="submission" date="2022-04" db="EMBL/GenBank/DDBJ databases">
        <authorList>
            <person name="Criscuolo A."/>
        </authorList>
    </citation>
    <scope>NUCLEOTIDE SEQUENCE</scope>
    <source>
        <strain evidence="18">CIP111895</strain>
    </source>
</reference>
<evidence type="ECO:0000259" key="16">
    <source>
        <dbReference type="Pfam" id="PF00425"/>
    </source>
</evidence>
<evidence type="ECO:0000256" key="4">
    <source>
        <dbReference type="ARBA" id="ARBA00011575"/>
    </source>
</evidence>
<dbReference type="PANTHER" id="PTHR11236">
    <property type="entry name" value="AMINOBENZOATE/ANTHRANILATE SYNTHASE"/>
    <property type="match status" value="1"/>
</dbReference>
<feature type="domain" description="Anthranilate synthase component I N-terminal" evidence="17">
    <location>
        <begin position="15"/>
        <end position="151"/>
    </location>
</feature>
<evidence type="ECO:0000256" key="10">
    <source>
        <dbReference type="ARBA" id="ARBA00022842"/>
    </source>
</evidence>
<comment type="cofactor">
    <cofactor evidence="1 15">
        <name>Mg(2+)</name>
        <dbReference type="ChEBI" id="CHEBI:18420"/>
    </cofactor>
</comment>
<evidence type="ECO:0000256" key="9">
    <source>
        <dbReference type="ARBA" id="ARBA00022822"/>
    </source>
</evidence>
<comment type="pathway">
    <text evidence="2 15">Amino-acid biosynthesis; L-tryptophan biosynthesis; L-tryptophan from chorismate: step 1/5.</text>
</comment>
<evidence type="ECO:0000256" key="7">
    <source>
        <dbReference type="ARBA" id="ARBA00022605"/>
    </source>
</evidence>
<keyword evidence="7 15" id="KW-0028">Amino-acid biosynthesis</keyword>
<keyword evidence="10 15" id="KW-0460">Magnesium</keyword>
<evidence type="ECO:0000256" key="2">
    <source>
        <dbReference type="ARBA" id="ARBA00004873"/>
    </source>
</evidence>
<dbReference type="SUPFAM" id="SSF56322">
    <property type="entry name" value="ADC synthase"/>
    <property type="match status" value="1"/>
</dbReference>
<dbReference type="Gene3D" id="3.60.120.10">
    <property type="entry name" value="Anthranilate synthase"/>
    <property type="match status" value="1"/>
</dbReference>
<evidence type="ECO:0000313" key="18">
    <source>
        <dbReference type="EMBL" id="CAH2714334.1"/>
    </source>
</evidence>
<evidence type="ECO:0000256" key="15">
    <source>
        <dbReference type="RuleBase" id="RU364045"/>
    </source>
</evidence>
<organism evidence="18 19">
    <name type="scientific">Neobacillus rhizosphaerae</name>
    <dbReference type="NCBI Taxonomy" id="2880965"/>
    <lineage>
        <taxon>Bacteria</taxon>
        <taxon>Bacillati</taxon>
        <taxon>Bacillota</taxon>
        <taxon>Bacilli</taxon>
        <taxon>Bacillales</taxon>
        <taxon>Bacillaceae</taxon>
        <taxon>Neobacillus</taxon>
    </lineage>
</organism>
<evidence type="ECO:0000256" key="11">
    <source>
        <dbReference type="ARBA" id="ARBA00023141"/>
    </source>
</evidence>
<evidence type="ECO:0000256" key="1">
    <source>
        <dbReference type="ARBA" id="ARBA00001946"/>
    </source>
</evidence>
<dbReference type="InterPro" id="IPR005256">
    <property type="entry name" value="Anth_synth_I_PabB"/>
</dbReference>
<evidence type="ECO:0000256" key="5">
    <source>
        <dbReference type="ARBA" id="ARBA00012266"/>
    </source>
</evidence>
<keyword evidence="12 15" id="KW-0456">Lyase</keyword>
<comment type="similarity">
    <text evidence="3 15">Belongs to the anthranilate synthase component I family.</text>
</comment>
<protein>
    <recommendedName>
        <fullName evidence="6 15">Anthranilate synthase component 1</fullName>
        <ecNumber evidence="5 15">4.1.3.27</ecNumber>
    </recommendedName>
</protein>
<feature type="domain" description="Chorismate-utilising enzyme C-terminal" evidence="16">
    <location>
        <begin position="200"/>
        <end position="453"/>
    </location>
</feature>
<comment type="catalytic activity">
    <reaction evidence="14 15">
        <text>chorismate + L-glutamine = anthranilate + pyruvate + L-glutamate + H(+)</text>
        <dbReference type="Rhea" id="RHEA:21732"/>
        <dbReference type="ChEBI" id="CHEBI:15361"/>
        <dbReference type="ChEBI" id="CHEBI:15378"/>
        <dbReference type="ChEBI" id="CHEBI:16567"/>
        <dbReference type="ChEBI" id="CHEBI:29748"/>
        <dbReference type="ChEBI" id="CHEBI:29985"/>
        <dbReference type="ChEBI" id="CHEBI:58359"/>
        <dbReference type="EC" id="4.1.3.27"/>
    </reaction>
</comment>
<dbReference type="InterPro" id="IPR019999">
    <property type="entry name" value="Anth_synth_I-like"/>
</dbReference>
<dbReference type="GO" id="GO:0004049">
    <property type="term" value="F:anthranilate synthase activity"/>
    <property type="evidence" value="ECO:0007669"/>
    <property type="project" value="UniProtKB-EC"/>
</dbReference>
<evidence type="ECO:0000256" key="8">
    <source>
        <dbReference type="ARBA" id="ARBA00022723"/>
    </source>
</evidence>
<dbReference type="InterPro" id="IPR015890">
    <property type="entry name" value="Chorismate_C"/>
</dbReference>
<keyword evidence="8 15" id="KW-0479">Metal-binding</keyword>
<name>A0ABM9ENY6_9BACI</name>
<comment type="function">
    <text evidence="13 15">Part of a heterotetrameric complex that catalyzes the two-step biosynthesis of anthranilate, an intermediate in the biosynthesis of L-tryptophan. In the first step, the glutamine-binding beta subunit (TrpG) of anthranilate synthase (AS) provides the glutamine amidotransferase activity which generates ammonia as a substrate that, along with chorismate, is used in the second step, catalyzed by the large alpha subunit of AS (TrpE) to produce anthranilate. In the absence of TrpG, TrpE can synthesize anthranilate directly from chorismate and high concentrations of ammonia.</text>
</comment>
<evidence type="ECO:0000256" key="3">
    <source>
        <dbReference type="ARBA" id="ARBA00009562"/>
    </source>
</evidence>
<dbReference type="EC" id="4.1.3.27" evidence="5 15"/>
<dbReference type="PANTHER" id="PTHR11236:SF48">
    <property type="entry name" value="ISOCHORISMATE SYNTHASE MENF"/>
    <property type="match status" value="1"/>
</dbReference>
<dbReference type="EMBL" id="CALBWS010000006">
    <property type="protein sequence ID" value="CAH2714334.1"/>
    <property type="molecule type" value="Genomic_DNA"/>
</dbReference>
<keyword evidence="19" id="KW-1185">Reference proteome</keyword>
<dbReference type="Pfam" id="PF04715">
    <property type="entry name" value="Anth_synt_I_N"/>
    <property type="match status" value="1"/>
</dbReference>
<keyword evidence="11 15" id="KW-0057">Aromatic amino acid biosynthesis</keyword>
<gene>
    <name evidence="15 18" type="primary">trpE</name>
    <name evidence="18" type="ORF">BACCIP111895_01495</name>
</gene>
<dbReference type="Proteomes" id="UP000838308">
    <property type="component" value="Unassembled WGS sequence"/>
</dbReference>
<dbReference type="RefSeq" id="WP_248734654.1">
    <property type="nucleotide sequence ID" value="NZ_CALBWS010000006.1"/>
</dbReference>
<evidence type="ECO:0000256" key="6">
    <source>
        <dbReference type="ARBA" id="ARBA00020653"/>
    </source>
</evidence>
<proteinExistence type="inferred from homology"/>
<evidence type="ECO:0000313" key="19">
    <source>
        <dbReference type="Proteomes" id="UP000838308"/>
    </source>
</evidence>
<keyword evidence="9 15" id="KW-0822">Tryptophan biosynthesis</keyword>
<evidence type="ECO:0000256" key="13">
    <source>
        <dbReference type="ARBA" id="ARBA00025634"/>
    </source>
</evidence>
<comment type="caution">
    <text evidence="18">The sequence shown here is derived from an EMBL/GenBank/DDBJ whole genome shotgun (WGS) entry which is preliminary data.</text>
</comment>
<evidence type="ECO:0000256" key="12">
    <source>
        <dbReference type="ARBA" id="ARBA00023239"/>
    </source>
</evidence>
<dbReference type="NCBIfam" id="TIGR00564">
    <property type="entry name" value="trpE_most"/>
    <property type="match status" value="1"/>
</dbReference>
<dbReference type="InterPro" id="IPR005801">
    <property type="entry name" value="ADC_synthase"/>
</dbReference>
<evidence type="ECO:0000256" key="14">
    <source>
        <dbReference type="ARBA" id="ARBA00047683"/>
    </source>
</evidence>
<accession>A0ABM9ENY6</accession>
<sequence length="467" mass="52469">MTTKIDFIIKEMSGDIHTPISILQKINGKKKFLLESSHKFNDSGRYSFIGADPAFELISTGDKNEIINRNGEKTILTGNPIEIIKELLPYINIDEMPFPFIGGAVGYAGYDIIRQLEIIGEEYPNGLYMPDVHLMFYEEIIVFDHLKEKVLIIGIPLLKESNLEIVENKVNQRVKELKRPYDYHAEESFSLSGFTSETTKEAFVKNVETAKEHIFSGDIFQVVLSRRMKSAFQGSALSLYRMHRTNNPTPYMFYIDFEAYTVIGSSPESLIKTRGRTVIANPIAGTKRRGKNEAEDFQLEKELLHDEKELAEHKMLVDLGRNDLGKVSEFGSVQVERYMVVEKFRHVMHLVSEISGCLQPDKTAIDALAACLPAGTVSGAPKVRAMEIINSLEKSKRGLYSGAIGYLSINGNMDFALAIRMMILKEGTAYIQAGAGIVFDSNPESEYEETVSKLKGFLEGPKDDFTN</sequence>
<dbReference type="PRINTS" id="PR00095">
    <property type="entry name" value="ANTSNTHASEI"/>
</dbReference>
<dbReference type="Pfam" id="PF00425">
    <property type="entry name" value="Chorismate_bind"/>
    <property type="match status" value="1"/>
</dbReference>
<dbReference type="InterPro" id="IPR006805">
    <property type="entry name" value="Anth_synth_I_N"/>
</dbReference>
<evidence type="ECO:0000259" key="17">
    <source>
        <dbReference type="Pfam" id="PF04715"/>
    </source>
</evidence>
<comment type="subunit">
    <text evidence="4 15">Heterotetramer consisting of two non-identical subunits: a beta subunit (TrpG) and a large alpha subunit (TrpE).</text>
</comment>